<accession>A0A183V8E1</accession>
<feature type="region of interest" description="Disordered" evidence="1">
    <location>
        <begin position="374"/>
        <end position="425"/>
    </location>
</feature>
<dbReference type="PANTHER" id="PTHR22741:SF10">
    <property type="entry name" value="COILED-COIL DOMAIN-CONTAINING PROTEIN CG32809"/>
    <property type="match status" value="1"/>
</dbReference>
<evidence type="ECO:0000313" key="4">
    <source>
        <dbReference type="WBParaSite" id="TCNE_0001701201-mRNA-1"/>
    </source>
</evidence>
<dbReference type="Gene3D" id="1.20.58.1540">
    <property type="entry name" value="Actin interacting protein 3, C-terminal domain"/>
    <property type="match status" value="1"/>
</dbReference>
<feature type="region of interest" description="Disordered" evidence="1">
    <location>
        <begin position="324"/>
        <end position="362"/>
    </location>
</feature>
<evidence type="ECO:0000256" key="1">
    <source>
        <dbReference type="SAM" id="MobiDB-lite"/>
    </source>
</evidence>
<dbReference type="SUPFAM" id="SSF58113">
    <property type="entry name" value="Apolipoprotein A-I"/>
    <property type="match status" value="1"/>
</dbReference>
<feature type="compositionally biased region" description="Basic and acidic residues" evidence="1">
    <location>
        <begin position="403"/>
        <end position="414"/>
    </location>
</feature>
<evidence type="ECO:0000313" key="3">
    <source>
        <dbReference type="Proteomes" id="UP000050794"/>
    </source>
</evidence>
<evidence type="ECO:0000313" key="2">
    <source>
        <dbReference type="EMBL" id="VDM48332.1"/>
    </source>
</evidence>
<dbReference type="GO" id="GO:0005737">
    <property type="term" value="C:cytoplasm"/>
    <property type="evidence" value="ECO:0007669"/>
    <property type="project" value="TreeGrafter"/>
</dbReference>
<feature type="compositionally biased region" description="Low complexity" evidence="1">
    <location>
        <begin position="87"/>
        <end position="100"/>
    </location>
</feature>
<reference evidence="4" key="1">
    <citation type="submission" date="2016-06" db="UniProtKB">
        <authorList>
            <consortium name="WormBaseParasite"/>
        </authorList>
    </citation>
    <scope>IDENTIFICATION</scope>
</reference>
<gene>
    <name evidence="2" type="ORF">TCNE_LOCUS17011</name>
</gene>
<name>A0A183V8E1_TOXCA</name>
<dbReference type="InterPro" id="IPR051825">
    <property type="entry name" value="SRCIN1"/>
</dbReference>
<keyword evidence="3" id="KW-1185">Reference proteome</keyword>
<organism evidence="3 4">
    <name type="scientific">Toxocara canis</name>
    <name type="common">Canine roundworm</name>
    <dbReference type="NCBI Taxonomy" id="6265"/>
    <lineage>
        <taxon>Eukaryota</taxon>
        <taxon>Metazoa</taxon>
        <taxon>Ecdysozoa</taxon>
        <taxon>Nematoda</taxon>
        <taxon>Chromadorea</taxon>
        <taxon>Rhabditida</taxon>
        <taxon>Spirurina</taxon>
        <taxon>Ascaridomorpha</taxon>
        <taxon>Ascaridoidea</taxon>
        <taxon>Toxocaridae</taxon>
        <taxon>Toxocara</taxon>
    </lineage>
</organism>
<dbReference type="AlphaFoldDB" id="A0A183V8E1"/>
<reference evidence="2 3" key="2">
    <citation type="submission" date="2018-11" db="EMBL/GenBank/DDBJ databases">
        <authorList>
            <consortium name="Pathogen Informatics"/>
        </authorList>
    </citation>
    <scope>NUCLEOTIDE SEQUENCE [LARGE SCALE GENOMIC DNA]</scope>
</reference>
<sequence>SPIPSRFDSYYDPYSSDTSSQDARSGSITPIIDKEARFRMETMERQLAGLSSLVHSALVSKGMSETSQRDMHELRRQILALHPDVHSGSSIPSSAEPSLPDTTSLSGEAQQELLKLRRQAADTHAHLKQIRRAVQVNAQNSRDILREAFDKIQHHIADHLGGNLKRNTEDAVEALKSEHIAKTTALQKSLQSFEEDVEEVRKLVLNTNRKLRMAEVESFTNSLTKIGRTAAKLKTHFPSIQRELEVRIKSHMEKVVREEKFIKEESVQIDQCLRRCKTLANMMVTMKKLAMVQDPTVNSNYRMPPPNEMLPKPQNVMNVPAVIQNESPTTNPPTGPVNSENVPPVPPSPLNYEGPSTSEKKEDTHVLDTILDELTGMPQRETKSLSPSNVRNDGPPRNGPPKPPERHSKDDVRTRFTPSQVQELQRRAMMDSIAPAHSSSAPAALLGHVENNDRFQKPPAPISTTDALGVSDPSTHGTSSNESINSQEGARMNADALEKRQHQLAQKQRQLHSQFEQLQQMCPPPNSQ</sequence>
<dbReference type="WBParaSite" id="TCNE_0001701201-mRNA-1">
    <property type="protein sequence ID" value="TCNE_0001701201-mRNA-1"/>
    <property type="gene ID" value="TCNE_0001701201"/>
</dbReference>
<feature type="compositionally biased region" description="Polar residues" evidence="1">
    <location>
        <begin position="503"/>
        <end position="520"/>
    </location>
</feature>
<proteinExistence type="predicted"/>
<dbReference type="PANTHER" id="PTHR22741">
    <property type="entry name" value="P140CAP/SNIP-RELATED"/>
    <property type="match status" value="1"/>
</dbReference>
<feature type="region of interest" description="Disordered" evidence="1">
    <location>
        <begin position="1"/>
        <end position="30"/>
    </location>
</feature>
<dbReference type="Proteomes" id="UP000050794">
    <property type="component" value="Unassembled WGS sequence"/>
</dbReference>
<feature type="compositionally biased region" description="Polar residues" evidence="1">
    <location>
        <begin position="462"/>
        <end position="488"/>
    </location>
</feature>
<feature type="region of interest" description="Disordered" evidence="1">
    <location>
        <begin position="452"/>
        <end position="528"/>
    </location>
</feature>
<feature type="compositionally biased region" description="Low complexity" evidence="1">
    <location>
        <begin position="8"/>
        <end position="20"/>
    </location>
</feature>
<feature type="region of interest" description="Disordered" evidence="1">
    <location>
        <begin position="84"/>
        <end position="107"/>
    </location>
</feature>
<protein>
    <submittedName>
        <fullName evidence="4">AIP3 domain-containing protein</fullName>
    </submittedName>
</protein>
<dbReference type="EMBL" id="UYWY01024074">
    <property type="protein sequence ID" value="VDM48332.1"/>
    <property type="molecule type" value="Genomic_DNA"/>
</dbReference>